<evidence type="ECO:0000256" key="3">
    <source>
        <dbReference type="ARBA" id="ARBA00023235"/>
    </source>
</evidence>
<sequence length="384" mass="40996">MAMTLARLRINLGAIAHNVRTIQGLLAPGAELMAVVKADGFNHGATRVARVALANGAARLGVATFEEALELRREGIEAPILAWLWSTHDEATVLRVIAAGIDIGVTSLEQAEFLAALMKAQPEGTTVRVSVKVDTGIHRSAMPVEDLGPALVVLREAPGVEISGLFSHLACADDPDNPETDAQAERFRAAIESGRRLGLELPLNHICNSAATLSRKDLHFGMVRPGLAIYGHEPILGHENDLIPAMTWESDITVVHPIKAGEGSSYSLTWRAPKDGYIAIVPMGYADGLPRNIQDHLEVGINGHLYPQVGRVCMDQIVVDLGDNPHQVSTQDVAVIFGEGGLDATTLATRMGSISHEIICRPKGPRIQRIYETAMPGASVAGDA</sequence>
<dbReference type="InterPro" id="IPR001608">
    <property type="entry name" value="Ala_racemase_N"/>
</dbReference>
<feature type="binding site" evidence="4 6">
    <location>
        <position position="314"/>
    </location>
    <ligand>
        <name>substrate</name>
    </ligand>
</feature>
<keyword evidence="9" id="KW-1185">Reference proteome</keyword>
<dbReference type="Pfam" id="PF00842">
    <property type="entry name" value="Ala_racemase_C"/>
    <property type="match status" value="1"/>
</dbReference>
<dbReference type="Proteomes" id="UP000199065">
    <property type="component" value="Unassembled WGS sequence"/>
</dbReference>
<evidence type="ECO:0000256" key="6">
    <source>
        <dbReference type="PIRSR" id="PIRSR600821-52"/>
    </source>
</evidence>
<dbReference type="SMART" id="SM01005">
    <property type="entry name" value="Ala_racemase_C"/>
    <property type="match status" value="1"/>
</dbReference>
<feature type="active site" description="Proton acceptor; specific for L-alanine" evidence="4">
    <location>
        <position position="266"/>
    </location>
</feature>
<dbReference type="GO" id="GO:0030632">
    <property type="term" value="P:D-alanine biosynthetic process"/>
    <property type="evidence" value="ECO:0007669"/>
    <property type="project" value="UniProtKB-UniRule"/>
</dbReference>
<feature type="binding site" evidence="4 6">
    <location>
        <position position="139"/>
    </location>
    <ligand>
        <name>substrate</name>
    </ligand>
</feature>
<dbReference type="Gene3D" id="3.20.20.10">
    <property type="entry name" value="Alanine racemase"/>
    <property type="match status" value="1"/>
</dbReference>
<dbReference type="GO" id="GO:0005829">
    <property type="term" value="C:cytosol"/>
    <property type="evidence" value="ECO:0007669"/>
    <property type="project" value="TreeGrafter"/>
</dbReference>
<comment type="similarity">
    <text evidence="4">Belongs to the alanine racemase family.</text>
</comment>
<dbReference type="InterPro" id="IPR009006">
    <property type="entry name" value="Ala_racemase/Decarboxylase_C"/>
</dbReference>
<dbReference type="PRINTS" id="PR00992">
    <property type="entry name" value="ALARACEMASE"/>
</dbReference>
<feature type="active site" description="Proton acceptor; specific for D-alanine" evidence="4">
    <location>
        <position position="37"/>
    </location>
</feature>
<dbReference type="AlphaFoldDB" id="A0A1I2PN68"/>
<organism evidence="8 9">
    <name type="scientific">Corynebacterium spheniscorum</name>
    <dbReference type="NCBI Taxonomy" id="185761"/>
    <lineage>
        <taxon>Bacteria</taxon>
        <taxon>Bacillati</taxon>
        <taxon>Actinomycetota</taxon>
        <taxon>Actinomycetes</taxon>
        <taxon>Mycobacteriales</taxon>
        <taxon>Corynebacteriaceae</taxon>
        <taxon>Corynebacterium</taxon>
    </lineage>
</organism>
<comment type="function">
    <text evidence="4">Catalyzes the interconversion of L-alanine and D-alanine. May also act on other amino acids.</text>
</comment>
<dbReference type="InterPro" id="IPR029066">
    <property type="entry name" value="PLP-binding_barrel"/>
</dbReference>
<dbReference type="UniPathway" id="UPA00042">
    <property type="reaction ID" value="UER00497"/>
</dbReference>
<keyword evidence="3 4" id="KW-0413">Isomerase</keyword>
<evidence type="ECO:0000313" key="9">
    <source>
        <dbReference type="Proteomes" id="UP000199065"/>
    </source>
</evidence>
<dbReference type="GO" id="GO:0030170">
    <property type="term" value="F:pyridoxal phosphate binding"/>
    <property type="evidence" value="ECO:0007669"/>
    <property type="project" value="UniProtKB-UniRule"/>
</dbReference>
<dbReference type="GO" id="GO:0008784">
    <property type="term" value="F:alanine racemase activity"/>
    <property type="evidence" value="ECO:0007669"/>
    <property type="project" value="UniProtKB-UniRule"/>
</dbReference>
<comment type="cofactor">
    <cofactor evidence="1 4 5">
        <name>pyridoxal 5'-phosphate</name>
        <dbReference type="ChEBI" id="CHEBI:597326"/>
    </cofactor>
</comment>
<dbReference type="SUPFAM" id="SSF51419">
    <property type="entry name" value="PLP-binding barrel"/>
    <property type="match status" value="1"/>
</dbReference>
<accession>A0A1I2PN68</accession>
<dbReference type="Pfam" id="PF01168">
    <property type="entry name" value="Ala_racemase_N"/>
    <property type="match status" value="1"/>
</dbReference>
<reference evidence="8 9" key="1">
    <citation type="submission" date="2016-10" db="EMBL/GenBank/DDBJ databases">
        <authorList>
            <person name="de Groot N.N."/>
        </authorList>
    </citation>
    <scope>NUCLEOTIDE SEQUENCE [LARGE SCALE GENOMIC DNA]</scope>
    <source>
        <strain>J11</strain>
        <strain evidence="9">PG 39</strain>
    </source>
</reference>
<evidence type="ECO:0000256" key="4">
    <source>
        <dbReference type="HAMAP-Rule" id="MF_01201"/>
    </source>
</evidence>
<dbReference type="CDD" id="cd00430">
    <property type="entry name" value="PLPDE_III_AR"/>
    <property type="match status" value="1"/>
</dbReference>
<proteinExistence type="inferred from homology"/>
<dbReference type="FunFam" id="3.20.20.10:FF:000002">
    <property type="entry name" value="Alanine racemase"/>
    <property type="match status" value="1"/>
</dbReference>
<dbReference type="NCBIfam" id="TIGR00492">
    <property type="entry name" value="alr"/>
    <property type="match status" value="1"/>
</dbReference>
<keyword evidence="2 4" id="KW-0663">Pyridoxal phosphate</keyword>
<comment type="pathway">
    <text evidence="4">Amino-acid biosynthesis; D-alanine biosynthesis; D-alanine from L-alanine: step 1/1.</text>
</comment>
<evidence type="ECO:0000256" key="5">
    <source>
        <dbReference type="PIRSR" id="PIRSR600821-50"/>
    </source>
</evidence>
<dbReference type="Gene3D" id="2.40.37.10">
    <property type="entry name" value="Lyase, Ornithine Decarboxylase, Chain A, domain 1"/>
    <property type="match status" value="1"/>
</dbReference>
<protein>
    <recommendedName>
        <fullName evidence="4">Alanine racemase</fullName>
        <ecNumber evidence="4">5.1.1.1</ecNumber>
    </recommendedName>
</protein>
<dbReference type="SUPFAM" id="SSF50621">
    <property type="entry name" value="Alanine racemase C-terminal domain-like"/>
    <property type="match status" value="1"/>
</dbReference>
<dbReference type="InterPro" id="IPR011079">
    <property type="entry name" value="Ala_racemase_C"/>
</dbReference>
<dbReference type="InterPro" id="IPR000821">
    <property type="entry name" value="Ala_racemase"/>
</dbReference>
<dbReference type="PANTHER" id="PTHR30511:SF0">
    <property type="entry name" value="ALANINE RACEMASE, CATABOLIC-RELATED"/>
    <property type="match status" value="1"/>
</dbReference>
<comment type="catalytic activity">
    <reaction evidence="4">
        <text>L-alanine = D-alanine</text>
        <dbReference type="Rhea" id="RHEA:20249"/>
        <dbReference type="ChEBI" id="CHEBI:57416"/>
        <dbReference type="ChEBI" id="CHEBI:57972"/>
        <dbReference type="EC" id="5.1.1.1"/>
    </reaction>
</comment>
<dbReference type="PANTHER" id="PTHR30511">
    <property type="entry name" value="ALANINE RACEMASE"/>
    <property type="match status" value="1"/>
</dbReference>
<evidence type="ECO:0000313" key="8">
    <source>
        <dbReference type="EMBL" id="SFG17498.1"/>
    </source>
</evidence>
<gene>
    <name evidence="8" type="ORF">SAMN05660282_00143</name>
</gene>
<feature type="domain" description="Alanine racemase C-terminal" evidence="7">
    <location>
        <begin position="245"/>
        <end position="372"/>
    </location>
</feature>
<name>A0A1I2PN68_9CORY</name>
<dbReference type="STRING" id="185761.SAMN05660282_00143"/>
<dbReference type="HAMAP" id="MF_01201">
    <property type="entry name" value="Ala_racemase"/>
    <property type="match status" value="1"/>
</dbReference>
<dbReference type="EMBL" id="FOPJ01000001">
    <property type="protein sequence ID" value="SFG17498.1"/>
    <property type="molecule type" value="Genomic_DNA"/>
</dbReference>
<dbReference type="GO" id="GO:0009252">
    <property type="term" value="P:peptidoglycan biosynthetic process"/>
    <property type="evidence" value="ECO:0007669"/>
    <property type="project" value="TreeGrafter"/>
</dbReference>
<evidence type="ECO:0000256" key="2">
    <source>
        <dbReference type="ARBA" id="ARBA00022898"/>
    </source>
</evidence>
<feature type="modified residue" description="N6-(pyridoxal phosphate)lysine" evidence="4 5">
    <location>
        <position position="37"/>
    </location>
</feature>
<evidence type="ECO:0000259" key="7">
    <source>
        <dbReference type="SMART" id="SM01005"/>
    </source>
</evidence>
<evidence type="ECO:0000256" key="1">
    <source>
        <dbReference type="ARBA" id="ARBA00001933"/>
    </source>
</evidence>
<dbReference type="EC" id="5.1.1.1" evidence="4"/>